<feature type="compositionally biased region" description="Polar residues" evidence="1">
    <location>
        <begin position="430"/>
        <end position="442"/>
    </location>
</feature>
<dbReference type="Proteomes" id="UP001597196">
    <property type="component" value="Unassembled WGS sequence"/>
</dbReference>
<feature type="compositionally biased region" description="Polar residues" evidence="1">
    <location>
        <begin position="226"/>
        <end position="239"/>
    </location>
</feature>
<organism evidence="2 3">
    <name type="scientific">Lacticaseibacillus mingshuiensis</name>
    <dbReference type="NCBI Taxonomy" id="2799574"/>
    <lineage>
        <taxon>Bacteria</taxon>
        <taxon>Bacillati</taxon>
        <taxon>Bacillota</taxon>
        <taxon>Bacilli</taxon>
        <taxon>Lactobacillales</taxon>
        <taxon>Lactobacillaceae</taxon>
        <taxon>Lacticaseibacillus</taxon>
    </lineage>
</organism>
<feature type="compositionally biased region" description="Low complexity" evidence="1">
    <location>
        <begin position="240"/>
        <end position="255"/>
    </location>
</feature>
<evidence type="ECO:0008006" key="4">
    <source>
        <dbReference type="Google" id="ProtNLM"/>
    </source>
</evidence>
<dbReference type="InterPro" id="IPR001387">
    <property type="entry name" value="Cro/C1-type_HTH"/>
</dbReference>
<feature type="compositionally biased region" description="Low complexity" evidence="1">
    <location>
        <begin position="174"/>
        <end position="225"/>
    </location>
</feature>
<feature type="compositionally biased region" description="Polar residues" evidence="1">
    <location>
        <begin position="335"/>
        <end position="348"/>
    </location>
</feature>
<feature type="compositionally biased region" description="Low complexity" evidence="1">
    <location>
        <begin position="266"/>
        <end position="277"/>
    </location>
</feature>
<accession>A0ABW4CMH8</accession>
<feature type="compositionally biased region" description="Low complexity" evidence="1">
    <location>
        <begin position="98"/>
        <end position="127"/>
    </location>
</feature>
<name>A0ABW4CMH8_9LACO</name>
<reference evidence="3" key="1">
    <citation type="journal article" date="2019" name="Int. J. Syst. Evol. Microbiol.">
        <title>The Global Catalogue of Microorganisms (GCM) 10K type strain sequencing project: providing services to taxonomists for standard genome sequencing and annotation.</title>
        <authorList>
            <consortium name="The Broad Institute Genomics Platform"/>
            <consortium name="The Broad Institute Genome Sequencing Center for Infectious Disease"/>
            <person name="Wu L."/>
            <person name="Ma J."/>
        </authorList>
    </citation>
    <scope>NUCLEOTIDE SEQUENCE [LARGE SCALE GENOMIC DNA]</scope>
    <source>
        <strain evidence="3">CCM 8980</strain>
    </source>
</reference>
<comment type="caution">
    <text evidence="2">The sequence shown here is derived from an EMBL/GenBank/DDBJ whole genome shotgun (WGS) entry which is preliminary data.</text>
</comment>
<feature type="compositionally biased region" description="Low complexity" evidence="1">
    <location>
        <begin position="139"/>
        <end position="154"/>
    </location>
</feature>
<gene>
    <name evidence="2" type="ORF">ACFQ4P_12115</name>
</gene>
<evidence type="ECO:0000313" key="3">
    <source>
        <dbReference type="Proteomes" id="UP001597196"/>
    </source>
</evidence>
<evidence type="ECO:0000256" key="1">
    <source>
        <dbReference type="SAM" id="MobiDB-lite"/>
    </source>
</evidence>
<dbReference type="RefSeq" id="WP_203628532.1">
    <property type="nucleotide sequence ID" value="NZ_BOLQ01000032.1"/>
</dbReference>
<feature type="region of interest" description="Disordered" evidence="1">
    <location>
        <begin position="75"/>
        <end position="443"/>
    </location>
</feature>
<evidence type="ECO:0000313" key="2">
    <source>
        <dbReference type="EMBL" id="MFD1430980.1"/>
    </source>
</evidence>
<proteinExistence type="predicted"/>
<dbReference type="EMBL" id="JBHTOC010000023">
    <property type="protein sequence ID" value="MFD1430980.1"/>
    <property type="molecule type" value="Genomic_DNA"/>
</dbReference>
<keyword evidence="3" id="KW-1185">Reference proteome</keyword>
<feature type="compositionally biased region" description="Low complexity" evidence="1">
    <location>
        <begin position="349"/>
        <end position="429"/>
    </location>
</feature>
<dbReference type="CDD" id="cd00093">
    <property type="entry name" value="HTH_XRE"/>
    <property type="match status" value="1"/>
</dbReference>
<protein>
    <recommendedName>
        <fullName evidence="4">DUF3800 domain-containing protein</fullName>
    </recommendedName>
</protein>
<sequence>MSEAIAYRLKQIMTAEHLSLTQTAKLIGISPSSMRKVLKDAEMSRPITFKINRFIDAHPVQSTAAHQFTIFQTNADGTTTKETETVPAATPTRRPKQAAANEAKTETTKPAAAQEKPEPKQAQNQPAKKQENKPATRNAQKPTQPAPKTTAATKSEPQKSQTTGRRTIAKPTAAKSQNQTQNQPQTRSQQQAQKPAQTQNQNQTQKQSPAQNQNQNQSQQKNATQLNRPAQSTPATQNRPSAASPKPATSSASQAVQPTKQAADKQAQPTQNAAPAPKTRRSRRSSQETEAKSTPTAQTQTRRNTTSHPAPKHAPNPARQPADGERAVPGFVDTGATTRNNGRSTQPRSTTAQNAQASQTQQPQKPASAQQSAANATNPSAPQSQTPRTAATAATQSVAPKTTVQSTPASAAASTSSTVSEATQTASVAPRSTTTPAINQAKTPVVQPALRKLHAPNELQIYMDESFANGNDYQRSMYVGATVTDPSNQAALQHFSDTLYPFGWQPGDEVKARGKNRDQIQTMLLHAKHESAQTFSIYSPLSDAGNFAMSFGIIFPYLAALLRILGQYDNTPAKVHVTLDQRSEIHDDQLGLAARMMHAYLKAQTGKDVIFMMRTTDSRNELGVQYSDFISHAAMTFGTAGQDVSVCGIKRLDPVGSRPGDQLVLYAMVGLQKYLLDDRPQGTQPASYQSPILNIAAQLFRLATKATTMANVPDETFTQAKLVVTQLLQVVPSAINGAINKMPFQNWFDICSRATGILHYTDETLPKLNPDPDTLQIANDALNNIATLLAR</sequence>
<feature type="compositionally biased region" description="Polar residues" evidence="1">
    <location>
        <begin position="292"/>
        <end position="308"/>
    </location>
</feature>